<proteinExistence type="predicted"/>
<protein>
    <submittedName>
        <fullName evidence="3">Aminodeoxychorismate synthase component I</fullName>
        <ecNumber evidence="3">2.6.1.85</ecNumber>
    </submittedName>
</protein>
<feature type="region of interest" description="Disordered" evidence="1">
    <location>
        <begin position="20"/>
        <end position="43"/>
    </location>
</feature>
<keyword evidence="3" id="KW-0808">Transferase</keyword>
<feature type="domain" description="Chorismate-utilising enzyme C-terminal" evidence="2">
    <location>
        <begin position="232"/>
        <end position="494"/>
    </location>
</feature>
<evidence type="ECO:0000313" key="4">
    <source>
        <dbReference type="Proteomes" id="UP000436181"/>
    </source>
</evidence>
<dbReference type="InterPro" id="IPR019999">
    <property type="entry name" value="Anth_synth_I-like"/>
</dbReference>
<dbReference type="EC" id="2.6.1.85" evidence="3"/>
<dbReference type="EMBL" id="WBZJ01000004">
    <property type="protein sequence ID" value="KAB3519196.1"/>
    <property type="molecule type" value="Genomic_DNA"/>
</dbReference>
<dbReference type="InterPro" id="IPR005802">
    <property type="entry name" value="ADC_synth_comp_1"/>
</dbReference>
<keyword evidence="3" id="KW-0032">Aminotransferase</keyword>
<dbReference type="GO" id="GO:0046820">
    <property type="term" value="F:4-amino-4-deoxychorismate synthase activity"/>
    <property type="evidence" value="ECO:0007669"/>
    <property type="project" value="UniProtKB-EC"/>
</dbReference>
<dbReference type="Gene3D" id="3.60.120.10">
    <property type="entry name" value="Anthranilate synthase"/>
    <property type="match status" value="1"/>
</dbReference>
<dbReference type="PANTHER" id="PTHR11236">
    <property type="entry name" value="AMINOBENZOATE/ANTHRANILATE SYNTHASE"/>
    <property type="match status" value="1"/>
</dbReference>
<evidence type="ECO:0000313" key="3">
    <source>
        <dbReference type="EMBL" id="KAB3519196.1"/>
    </source>
</evidence>
<comment type="caution">
    <text evidence="3">The sequence shown here is derived from an EMBL/GenBank/DDBJ whole genome shotgun (WGS) entry which is preliminary data.</text>
</comment>
<dbReference type="PRINTS" id="PR00095">
    <property type="entry name" value="ANTSNTHASEI"/>
</dbReference>
<dbReference type="PANTHER" id="PTHR11236:SF18">
    <property type="entry name" value="AMINODEOXYCHORISMATE SYNTHASE"/>
    <property type="match status" value="1"/>
</dbReference>
<gene>
    <name evidence="3" type="primary">pabB</name>
    <name evidence="3" type="ORF">F8377_09390</name>
</gene>
<keyword evidence="4" id="KW-1185">Reference proteome</keyword>
<evidence type="ECO:0000256" key="1">
    <source>
        <dbReference type="SAM" id="MobiDB-lite"/>
    </source>
</evidence>
<organism evidence="3 4">
    <name type="scientific">Corynebacterium zhongnanshanii</name>
    <dbReference type="NCBI Taxonomy" id="2768834"/>
    <lineage>
        <taxon>Bacteria</taxon>
        <taxon>Bacillati</taxon>
        <taxon>Actinomycetota</taxon>
        <taxon>Actinomycetes</taxon>
        <taxon>Mycobacteriales</taxon>
        <taxon>Corynebacteriaceae</taxon>
        <taxon>Corynebacterium</taxon>
    </lineage>
</organism>
<dbReference type="InterPro" id="IPR015890">
    <property type="entry name" value="Chorismate_C"/>
</dbReference>
<accession>A0ABQ6VBR9</accession>
<dbReference type="Pfam" id="PF00425">
    <property type="entry name" value="Chorismate_bind"/>
    <property type="match status" value="1"/>
</dbReference>
<dbReference type="InterPro" id="IPR005801">
    <property type="entry name" value="ADC_synthase"/>
</dbReference>
<reference evidence="3 4" key="1">
    <citation type="submission" date="2019-10" db="EMBL/GenBank/DDBJ databases">
        <title>Corynebacterium sp novel species isolated from the respiratory tract of Marmot.</title>
        <authorList>
            <person name="Zhang G."/>
        </authorList>
    </citation>
    <scope>NUCLEOTIDE SEQUENCE [LARGE SCALE GENOMIC DNA]</scope>
    <source>
        <strain evidence="3 4">336</strain>
    </source>
</reference>
<dbReference type="NCBIfam" id="TIGR00553">
    <property type="entry name" value="pabB"/>
    <property type="match status" value="1"/>
</dbReference>
<dbReference type="Proteomes" id="UP000436181">
    <property type="component" value="Unassembled WGS sequence"/>
</dbReference>
<name>A0ABQ6VBR9_9CORY</name>
<sequence length="509" mass="54214">MTVPLRLVFRRVDSVDGVDGLTGTSAGATDPRAATGVSTPPRTPDGSAILQALFPEGLSRQPGHAAVWLDSSLATAGSVSIIAGTGGPLSSLFCAEASDSPLTDNIFDRVRAGLRPMRIPEQWPHPFALGWLGAWGYEARHHALGQPASPGARTSDLPDVALLFADRAVVLDAEGALVAVLVDDAQPSITQRQTMWLDWAVQRLRELSLDQRDTPVPAPSSPGASFVFDQSHEEYLRSIQACQNFIAAGDSYEVCLTNTATGPALREIFAGQEHPELAAFVRLRAISPVPYGAFLSFPGFSVLSASPERFLRVTPDGQVSAKPIKGTRPRATSEDEDRAVMAELARSVKDRAENLMIVDLLRNDLGRVCQPGTVQVPKIFDVETYSHVHQLVSTIEGRLRAGLGAVDVLASSFPGGSMTGAPKIRTMEIIDQLERRARGFYSGAIGWLSPNGAGDLSITIRTVVDDGVASTFGVGGAIVTDSDPEAEYQETLTKASALLEALGARIEEL</sequence>
<dbReference type="SUPFAM" id="SSF56322">
    <property type="entry name" value="ADC synthase"/>
    <property type="match status" value="1"/>
</dbReference>
<evidence type="ECO:0000259" key="2">
    <source>
        <dbReference type="Pfam" id="PF00425"/>
    </source>
</evidence>
<dbReference type="RefSeq" id="WP_151844844.1">
    <property type="nucleotide sequence ID" value="NZ_WBZJ01000004.1"/>
</dbReference>